<evidence type="ECO:0000256" key="11">
    <source>
        <dbReference type="ARBA" id="ARBA00022967"/>
    </source>
</evidence>
<reference evidence="19 20" key="1">
    <citation type="submission" date="2020-01" db="EMBL/GenBank/DDBJ databases">
        <title>Genome sequencing of strain KACC 21265.</title>
        <authorList>
            <person name="Heo J."/>
            <person name="Kim S.-J."/>
            <person name="Kim J.-S."/>
            <person name="Hong S.-B."/>
            <person name="Kwon S.-W."/>
        </authorList>
    </citation>
    <scope>NUCLEOTIDE SEQUENCE [LARGE SCALE GENOMIC DNA]</scope>
    <source>
        <strain evidence="19 20">KACC 21265</strain>
    </source>
</reference>
<evidence type="ECO:0000256" key="12">
    <source>
        <dbReference type="ARBA" id="ARBA00023136"/>
    </source>
</evidence>
<comment type="catalytic activity">
    <reaction evidence="17">
        <text>glutathione(out) + ATP + H2O = glutathione(in) + ADP + phosphate + H(+)</text>
        <dbReference type="Rhea" id="RHEA:29791"/>
        <dbReference type="ChEBI" id="CHEBI:15377"/>
        <dbReference type="ChEBI" id="CHEBI:15378"/>
        <dbReference type="ChEBI" id="CHEBI:30616"/>
        <dbReference type="ChEBI" id="CHEBI:43474"/>
        <dbReference type="ChEBI" id="CHEBI:57925"/>
        <dbReference type="ChEBI" id="CHEBI:456216"/>
        <dbReference type="EC" id="7.4.2.10"/>
    </reaction>
</comment>
<keyword evidence="12" id="KW-0472">Membrane</keyword>
<gene>
    <name evidence="19" type="ORF">GT347_11155</name>
</gene>
<evidence type="ECO:0000256" key="6">
    <source>
        <dbReference type="ARBA" id="ARBA00022519"/>
    </source>
</evidence>
<evidence type="ECO:0000256" key="3">
    <source>
        <dbReference type="ARBA" id="ARBA00011469"/>
    </source>
</evidence>
<protein>
    <recommendedName>
        <fullName evidence="16">Glutathione import ATP-binding protein GsiA</fullName>
        <ecNumber evidence="15">7.4.2.10</ecNumber>
    </recommendedName>
</protein>
<evidence type="ECO:0000259" key="18">
    <source>
        <dbReference type="PROSITE" id="PS50893"/>
    </source>
</evidence>
<keyword evidence="8" id="KW-0547">Nucleotide-binding</keyword>
<dbReference type="GO" id="GO:0055085">
    <property type="term" value="P:transmembrane transport"/>
    <property type="evidence" value="ECO:0007669"/>
    <property type="project" value="UniProtKB-ARBA"/>
</dbReference>
<evidence type="ECO:0000313" key="20">
    <source>
        <dbReference type="Proteomes" id="UP000464787"/>
    </source>
</evidence>
<evidence type="ECO:0000256" key="7">
    <source>
        <dbReference type="ARBA" id="ARBA00022737"/>
    </source>
</evidence>
<keyword evidence="7" id="KW-0677">Repeat</keyword>
<dbReference type="GO" id="GO:0016887">
    <property type="term" value="F:ATP hydrolysis activity"/>
    <property type="evidence" value="ECO:0007669"/>
    <property type="project" value="InterPro"/>
</dbReference>
<accession>A0A857J5J6</accession>
<evidence type="ECO:0000313" key="19">
    <source>
        <dbReference type="EMBL" id="QHI98503.1"/>
    </source>
</evidence>
<dbReference type="InterPro" id="IPR003439">
    <property type="entry name" value="ABC_transporter-like_ATP-bd"/>
</dbReference>
<evidence type="ECO:0000256" key="2">
    <source>
        <dbReference type="ARBA" id="ARBA00004533"/>
    </source>
</evidence>
<keyword evidence="11" id="KW-1278">Translocase</keyword>
<dbReference type="SMART" id="SM00382">
    <property type="entry name" value="AAA"/>
    <property type="match status" value="2"/>
</dbReference>
<dbReference type="EMBL" id="CP047650">
    <property type="protein sequence ID" value="QHI98503.1"/>
    <property type="molecule type" value="Genomic_DNA"/>
</dbReference>
<dbReference type="InterPro" id="IPR013563">
    <property type="entry name" value="Oligopep_ABC_C"/>
</dbReference>
<dbReference type="NCBIfam" id="NF008453">
    <property type="entry name" value="PRK11308.1"/>
    <property type="match status" value="2"/>
</dbReference>
<dbReference type="Gene3D" id="3.40.50.300">
    <property type="entry name" value="P-loop containing nucleotide triphosphate hydrolases"/>
    <property type="match status" value="2"/>
</dbReference>
<evidence type="ECO:0000256" key="10">
    <source>
        <dbReference type="ARBA" id="ARBA00022840"/>
    </source>
</evidence>
<organism evidence="19 20">
    <name type="scientific">Xylophilus rhododendri</name>
    <dbReference type="NCBI Taxonomy" id="2697032"/>
    <lineage>
        <taxon>Bacteria</taxon>
        <taxon>Pseudomonadati</taxon>
        <taxon>Pseudomonadota</taxon>
        <taxon>Betaproteobacteria</taxon>
        <taxon>Burkholderiales</taxon>
        <taxon>Xylophilus</taxon>
    </lineage>
</organism>
<dbReference type="Pfam" id="PF08352">
    <property type="entry name" value="oligo_HPY"/>
    <property type="match status" value="2"/>
</dbReference>
<dbReference type="KEGG" id="xyk:GT347_11155"/>
<evidence type="ECO:0000256" key="5">
    <source>
        <dbReference type="ARBA" id="ARBA00022475"/>
    </source>
</evidence>
<dbReference type="Pfam" id="PF00005">
    <property type="entry name" value="ABC_tran"/>
    <property type="match status" value="2"/>
</dbReference>
<dbReference type="PANTHER" id="PTHR43776:SF15">
    <property type="entry name" value="GLUTATHIONE IMPORT ATP-BINDING PROTEIN GSIA"/>
    <property type="match status" value="1"/>
</dbReference>
<evidence type="ECO:0000256" key="16">
    <source>
        <dbReference type="ARBA" id="ARBA00041187"/>
    </source>
</evidence>
<evidence type="ECO:0000256" key="13">
    <source>
        <dbReference type="ARBA" id="ARBA00037530"/>
    </source>
</evidence>
<comment type="function">
    <text evidence="13">Part of the ABC transporter complex GsiABCD involved in glutathione import. Responsible for energy coupling to the transport system.</text>
</comment>
<dbReference type="GO" id="GO:0005524">
    <property type="term" value="F:ATP binding"/>
    <property type="evidence" value="ECO:0007669"/>
    <property type="project" value="UniProtKB-KW"/>
</dbReference>
<feature type="domain" description="ABC transporter" evidence="18">
    <location>
        <begin position="284"/>
        <end position="533"/>
    </location>
</feature>
<dbReference type="GO" id="GO:0005886">
    <property type="term" value="C:plasma membrane"/>
    <property type="evidence" value="ECO:0007669"/>
    <property type="project" value="UniProtKB-SubCell"/>
</dbReference>
<comment type="subcellular location">
    <subcellularLocation>
        <location evidence="2">Cell inner membrane</location>
    </subcellularLocation>
    <subcellularLocation>
        <location evidence="1">Membrane</location>
        <topology evidence="1">Peripheral membrane protein</topology>
    </subcellularLocation>
</comment>
<evidence type="ECO:0000256" key="17">
    <source>
        <dbReference type="ARBA" id="ARBA00047640"/>
    </source>
</evidence>
<dbReference type="NCBIfam" id="NF007739">
    <property type="entry name" value="PRK10419.1"/>
    <property type="match status" value="2"/>
</dbReference>
<dbReference type="InterPro" id="IPR050319">
    <property type="entry name" value="ABC_transp_ATP-bind"/>
</dbReference>
<keyword evidence="9" id="KW-0378">Hydrolase</keyword>
<sequence length="586" mass="63688">MTAPLLDVQGLVVEFARGQQRTQAVKGLSFSIGAGETVALVGESGSGKSVTAFSLLRLIENAGGVIAGGSARFSRAGADPVDLFQLPQDRLRALRGKAISMIFQEPMTALNPLMTVGDQIAEAYRLHEDVSPAEALARAQKMIEAVRLPEPARRLKQYPGELSGGMRQRVAIAMALACRPALLIADEPTTALDVTVQAEILELIREMQRELGMAVLFITHDMGVVAEIADRVVVMQAGRKVEEAPVRQLFAAPVETYTRELLAAVPRLGDGSPAPVATDDAPLLEVSGLSKRFPIRKGWFGKARNVHAVEQVSFSLRAGETLGLVGESGSGKSTTGRLVSKLIDPSEGRVRLCGRDIEGLNNREMRPLRADIQTIFQDPYASLHPRLQAWELVSEPLKLHGGLDAAERRNRAAALMERVGLPSSMLERYAHQFSGGQRQRLCIARALSVRPKIIVADESVSALDVSVQARVLDLLQDLQKEHGLAYLFISHDMAVVEKVSHRVAVMYLGRIVEIGPTASVLHQPRHPYTRRLLSAVPMPDPTRERGRHVRPASTIPSPVFAQGHRAAEMPMTEVAPGHFVQADGLH</sequence>
<dbReference type="PANTHER" id="PTHR43776">
    <property type="entry name" value="TRANSPORT ATP-BINDING PROTEIN"/>
    <property type="match status" value="1"/>
</dbReference>
<evidence type="ECO:0000256" key="15">
    <source>
        <dbReference type="ARBA" id="ARBA00039050"/>
    </source>
</evidence>
<name>A0A857J5J6_9BURK</name>
<dbReference type="PROSITE" id="PS50893">
    <property type="entry name" value="ABC_TRANSPORTER_2"/>
    <property type="match status" value="2"/>
</dbReference>
<keyword evidence="20" id="KW-1185">Reference proteome</keyword>
<dbReference type="SUPFAM" id="SSF52540">
    <property type="entry name" value="P-loop containing nucleoside triphosphate hydrolases"/>
    <property type="match status" value="2"/>
</dbReference>
<dbReference type="AlphaFoldDB" id="A0A857J5J6"/>
<dbReference type="InterPro" id="IPR003593">
    <property type="entry name" value="AAA+_ATPase"/>
</dbReference>
<evidence type="ECO:0000256" key="8">
    <source>
        <dbReference type="ARBA" id="ARBA00022741"/>
    </source>
</evidence>
<dbReference type="InterPro" id="IPR027417">
    <property type="entry name" value="P-loop_NTPase"/>
</dbReference>
<dbReference type="PROSITE" id="PS00211">
    <property type="entry name" value="ABC_TRANSPORTER_1"/>
    <property type="match status" value="2"/>
</dbReference>
<keyword evidence="10 19" id="KW-0067">ATP-binding</keyword>
<evidence type="ECO:0000256" key="1">
    <source>
        <dbReference type="ARBA" id="ARBA00004170"/>
    </source>
</evidence>
<dbReference type="GO" id="GO:0015833">
    <property type="term" value="P:peptide transport"/>
    <property type="evidence" value="ECO:0007669"/>
    <property type="project" value="InterPro"/>
</dbReference>
<keyword evidence="6" id="KW-0997">Cell inner membrane</keyword>
<keyword evidence="4" id="KW-0813">Transport</keyword>
<evidence type="ECO:0000256" key="4">
    <source>
        <dbReference type="ARBA" id="ARBA00022448"/>
    </source>
</evidence>
<dbReference type="InterPro" id="IPR017871">
    <property type="entry name" value="ABC_transporter-like_CS"/>
</dbReference>
<dbReference type="FunFam" id="3.40.50.300:FF:000016">
    <property type="entry name" value="Oligopeptide ABC transporter ATP-binding component"/>
    <property type="match status" value="2"/>
</dbReference>
<evidence type="ECO:0000256" key="9">
    <source>
        <dbReference type="ARBA" id="ARBA00022801"/>
    </source>
</evidence>
<keyword evidence="5" id="KW-1003">Cell membrane</keyword>
<evidence type="ECO:0000256" key="14">
    <source>
        <dbReference type="ARBA" id="ARBA00038416"/>
    </source>
</evidence>
<dbReference type="Proteomes" id="UP000464787">
    <property type="component" value="Chromosome"/>
</dbReference>
<feature type="domain" description="ABC transporter" evidence="18">
    <location>
        <begin position="6"/>
        <end position="262"/>
    </location>
</feature>
<dbReference type="RefSeq" id="WP_160552020.1">
    <property type="nucleotide sequence ID" value="NZ_CP047650.1"/>
</dbReference>
<comment type="subunit">
    <text evidence="3">The complex is composed of two ATP-binding proteins (GsiA), two transmembrane proteins (GsiC and GsiD) and a solute-binding protein (GsiB).</text>
</comment>
<proteinExistence type="inferred from homology"/>
<dbReference type="CDD" id="cd03257">
    <property type="entry name" value="ABC_NikE_OppD_transporters"/>
    <property type="match status" value="2"/>
</dbReference>
<dbReference type="EC" id="7.4.2.10" evidence="15"/>
<comment type="similarity">
    <text evidence="14">Belongs to the ABC transporter superfamily. Glutathione importer (TC 3.A.1.5.11) family.</text>
</comment>